<name>A0ABQ5ZDH6_9HYPH</name>
<keyword evidence="3" id="KW-1185">Reference proteome</keyword>
<dbReference type="EMBL" id="BSOP01000017">
    <property type="protein sequence ID" value="GLR50863.1"/>
    <property type="molecule type" value="Genomic_DNA"/>
</dbReference>
<proteinExistence type="predicted"/>
<reference evidence="3" key="1">
    <citation type="journal article" date="2019" name="Int. J. Syst. Evol. Microbiol.">
        <title>The Global Catalogue of Microorganisms (GCM) 10K type strain sequencing project: providing services to taxonomists for standard genome sequencing and annotation.</title>
        <authorList>
            <consortium name="The Broad Institute Genomics Platform"/>
            <consortium name="The Broad Institute Genome Sequencing Center for Infectious Disease"/>
            <person name="Wu L."/>
            <person name="Ma J."/>
        </authorList>
    </citation>
    <scope>NUCLEOTIDE SEQUENCE [LARGE SCALE GENOMIC DNA]</scope>
    <source>
        <strain evidence="3">NBRC 102122</strain>
    </source>
</reference>
<protein>
    <submittedName>
        <fullName evidence="2">Uncharacterized protein</fullName>
    </submittedName>
</protein>
<evidence type="ECO:0000313" key="3">
    <source>
        <dbReference type="Proteomes" id="UP001156702"/>
    </source>
</evidence>
<sequence length="53" mass="5717">MSNAKLEGRPGYLPFGIANDRRARRARQQALVNQIVITGAFLFVGAVVFGLVG</sequence>
<keyword evidence="1" id="KW-0472">Membrane</keyword>
<evidence type="ECO:0000313" key="2">
    <source>
        <dbReference type="EMBL" id="GLR50863.1"/>
    </source>
</evidence>
<comment type="caution">
    <text evidence="2">The sequence shown here is derived from an EMBL/GenBank/DDBJ whole genome shotgun (WGS) entry which is preliminary data.</text>
</comment>
<organism evidence="2 3">
    <name type="scientific">Shinella yambaruensis</name>
    <dbReference type="NCBI Taxonomy" id="415996"/>
    <lineage>
        <taxon>Bacteria</taxon>
        <taxon>Pseudomonadati</taxon>
        <taxon>Pseudomonadota</taxon>
        <taxon>Alphaproteobacteria</taxon>
        <taxon>Hyphomicrobiales</taxon>
        <taxon>Rhizobiaceae</taxon>
        <taxon>Shinella</taxon>
    </lineage>
</organism>
<gene>
    <name evidence="2" type="ORF">GCM10007923_20710</name>
</gene>
<keyword evidence="1" id="KW-1133">Transmembrane helix</keyword>
<dbReference type="Proteomes" id="UP001156702">
    <property type="component" value="Unassembled WGS sequence"/>
</dbReference>
<accession>A0ABQ5ZDH6</accession>
<keyword evidence="1" id="KW-0812">Transmembrane</keyword>
<evidence type="ECO:0000256" key="1">
    <source>
        <dbReference type="SAM" id="Phobius"/>
    </source>
</evidence>
<dbReference type="RefSeq" id="WP_244766069.1">
    <property type="nucleotide sequence ID" value="NZ_BSOP01000017.1"/>
</dbReference>
<feature type="transmembrane region" description="Helical" evidence="1">
    <location>
        <begin position="31"/>
        <end position="52"/>
    </location>
</feature>